<keyword evidence="2" id="KW-1133">Transmembrane helix</keyword>
<reference evidence="3 4" key="1">
    <citation type="journal article" date="2011" name="Proc. Natl. Acad. Sci. U.S.A.">
        <title>Genome and transcriptome analyses of the mountain pine beetle-fungal symbiont Grosmannia clavigera, a lodgepole pine pathogen.</title>
        <authorList>
            <person name="DiGuistini S."/>
            <person name="Wang Y."/>
            <person name="Liao N.Y."/>
            <person name="Taylor G."/>
            <person name="Tanguay P."/>
            <person name="Feau N."/>
            <person name="Henrissat B."/>
            <person name="Chan S.K."/>
            <person name="Hesse-Orce U."/>
            <person name="Alamouti S.M."/>
            <person name="Tsui C.K.M."/>
            <person name="Docking R.T."/>
            <person name="Levasseur A."/>
            <person name="Haridas S."/>
            <person name="Robertson G."/>
            <person name="Birol I."/>
            <person name="Holt R.A."/>
            <person name="Marra M.A."/>
            <person name="Hamelin R.C."/>
            <person name="Hirst M."/>
            <person name="Jones S.J.M."/>
            <person name="Bohlmann J."/>
            <person name="Breuil C."/>
        </authorList>
    </citation>
    <scope>NUCLEOTIDE SEQUENCE [LARGE SCALE GENOMIC DNA]</scope>
    <source>
        <strain evidence="4">kw1407 / UAMH 11150</strain>
    </source>
</reference>
<dbReference type="AlphaFoldDB" id="F0XN49"/>
<keyword evidence="2" id="KW-0812">Transmembrane</keyword>
<proteinExistence type="predicted"/>
<accession>F0XN49</accession>
<evidence type="ECO:0000313" key="3">
    <source>
        <dbReference type="EMBL" id="EFX00982.1"/>
    </source>
</evidence>
<protein>
    <submittedName>
        <fullName evidence="3">Uncharacterized protein</fullName>
    </submittedName>
</protein>
<gene>
    <name evidence="3" type="ORF">CMQ_2063</name>
</gene>
<keyword evidence="4" id="KW-1185">Reference proteome</keyword>
<evidence type="ECO:0000256" key="2">
    <source>
        <dbReference type="SAM" id="Phobius"/>
    </source>
</evidence>
<dbReference type="RefSeq" id="XP_014170464.1">
    <property type="nucleotide sequence ID" value="XM_014314989.1"/>
</dbReference>
<sequence length="306" mass="32768">MASQSQRSSIRSIHPLPIVLENDVDGDVETPKSPTAALSPRSKRRSDGTEKSKPPSSSRKHGQIGGPGTGKNRTYGSSNPPAGPGRIHRGTGVHPAYVRRFGLLEELYAERNPEAETKLEAQPLPESEPDTKRWYSKGGFWKRLFAGLLLLASAAVGLGVGLGIGLRKKSLLANALPTFIRRVDLDEAASGFSLIAAKSQRWTEFYAVDMSLCSDPEHIAGAPVSGTRTEDRAEDGDEDSLCHGVLWLCALAWKRVGPFGAAVTASTGDTYGGRSKRMARTKGPRTASRPALKSPDATARELELAA</sequence>
<feature type="transmembrane region" description="Helical" evidence="2">
    <location>
        <begin position="144"/>
        <end position="166"/>
    </location>
</feature>
<name>F0XN49_GROCL</name>
<dbReference type="HOGENOM" id="CLU_909290_0_0_1"/>
<keyword evidence="2" id="KW-0472">Membrane</keyword>
<dbReference type="InParanoid" id="F0XN49"/>
<feature type="compositionally biased region" description="Basic residues" evidence="1">
    <location>
        <begin position="274"/>
        <end position="283"/>
    </location>
</feature>
<evidence type="ECO:0000313" key="4">
    <source>
        <dbReference type="Proteomes" id="UP000007796"/>
    </source>
</evidence>
<dbReference type="Proteomes" id="UP000007796">
    <property type="component" value="Unassembled WGS sequence"/>
</dbReference>
<evidence type="ECO:0000256" key="1">
    <source>
        <dbReference type="SAM" id="MobiDB-lite"/>
    </source>
</evidence>
<feature type="compositionally biased region" description="Low complexity" evidence="1">
    <location>
        <begin position="1"/>
        <end position="13"/>
    </location>
</feature>
<dbReference type="GeneID" id="25975011"/>
<dbReference type="EMBL" id="GL629795">
    <property type="protein sequence ID" value="EFX00982.1"/>
    <property type="molecule type" value="Genomic_DNA"/>
</dbReference>
<organism evidence="4">
    <name type="scientific">Grosmannia clavigera (strain kw1407 / UAMH 11150)</name>
    <name type="common">Blue stain fungus</name>
    <name type="synonym">Graphiocladiella clavigera</name>
    <dbReference type="NCBI Taxonomy" id="655863"/>
    <lineage>
        <taxon>Eukaryota</taxon>
        <taxon>Fungi</taxon>
        <taxon>Dikarya</taxon>
        <taxon>Ascomycota</taxon>
        <taxon>Pezizomycotina</taxon>
        <taxon>Sordariomycetes</taxon>
        <taxon>Sordariomycetidae</taxon>
        <taxon>Ophiostomatales</taxon>
        <taxon>Ophiostomataceae</taxon>
        <taxon>Leptographium</taxon>
    </lineage>
</organism>
<feature type="compositionally biased region" description="Polar residues" evidence="1">
    <location>
        <begin position="71"/>
        <end position="80"/>
    </location>
</feature>
<feature type="region of interest" description="Disordered" evidence="1">
    <location>
        <begin position="1"/>
        <end position="91"/>
    </location>
</feature>
<feature type="region of interest" description="Disordered" evidence="1">
    <location>
        <begin position="269"/>
        <end position="306"/>
    </location>
</feature>